<dbReference type="PANTHER" id="PTHR30087">
    <property type="entry name" value="INNER MEMBRANE PROTEIN"/>
    <property type="match status" value="1"/>
</dbReference>
<accession>A0A7T7WI74</accession>
<gene>
    <name evidence="1" type="ORF">IAQ69_14275</name>
</gene>
<dbReference type="Pfam" id="PF04463">
    <property type="entry name" value="2-thiour_desulf"/>
    <property type="match status" value="1"/>
</dbReference>
<dbReference type="Proteomes" id="UP000596079">
    <property type="component" value="Chromosome"/>
</dbReference>
<dbReference type="RefSeq" id="WP_200229251.1">
    <property type="nucleotide sequence ID" value="NZ_CP060811.1"/>
</dbReference>
<sequence length="156" mass="16882">MAGKFYLISACLLGHKVRYDGRDCLVKELVDYLLPDQYVTICPEVSGGLPIPRLAAEIQGGTGLEVLKGLTQVTDIQGRDVSTAFIQGAYAALELAQKFQVTHAVLKANSPSCGSKLIYDGSFTGNKIQGDGVTAALFKQHDIEVMTEDEFLQMIL</sequence>
<dbReference type="AlphaFoldDB" id="A0A7T7WI74"/>
<organism evidence="1 2">
    <name type="scientific">Acinetobacter variabilis</name>
    <dbReference type="NCBI Taxonomy" id="70346"/>
    <lineage>
        <taxon>Bacteria</taxon>
        <taxon>Pseudomonadati</taxon>
        <taxon>Pseudomonadota</taxon>
        <taxon>Gammaproteobacteria</taxon>
        <taxon>Moraxellales</taxon>
        <taxon>Moraxellaceae</taxon>
        <taxon>Acinetobacter</taxon>
    </lineage>
</organism>
<dbReference type="InterPro" id="IPR007553">
    <property type="entry name" value="2-thiour_desulf"/>
</dbReference>
<dbReference type="EMBL" id="CP060811">
    <property type="protein sequence ID" value="QQN87975.1"/>
    <property type="molecule type" value="Genomic_DNA"/>
</dbReference>
<reference evidence="1 2" key="1">
    <citation type="submission" date="2020-08" db="EMBL/GenBank/DDBJ databases">
        <title>Emergence of ISAba1-mediated novel tet(X) in Acinetobacter variabilis from a chicken farm.</title>
        <authorList>
            <person name="Peng K."/>
            <person name="Li R."/>
        </authorList>
    </citation>
    <scope>NUCLEOTIDE SEQUENCE [LARGE SCALE GENOMIC DNA]</scope>
    <source>
        <strain evidence="1 2">XM9F202-2</strain>
    </source>
</reference>
<protein>
    <submittedName>
        <fullName evidence="1">DUF523 domain-containing protein</fullName>
    </submittedName>
</protein>
<evidence type="ECO:0000313" key="2">
    <source>
        <dbReference type="Proteomes" id="UP000596079"/>
    </source>
</evidence>
<evidence type="ECO:0000313" key="1">
    <source>
        <dbReference type="EMBL" id="QQN87975.1"/>
    </source>
</evidence>
<dbReference type="PANTHER" id="PTHR30087:SF1">
    <property type="entry name" value="HYPOTHETICAL CYTOSOLIC PROTEIN"/>
    <property type="match status" value="1"/>
</dbReference>
<name>A0A7T7WI74_9GAMM</name>
<proteinExistence type="predicted"/>